<evidence type="ECO:0000256" key="5">
    <source>
        <dbReference type="ARBA" id="ARBA00039666"/>
    </source>
</evidence>
<dbReference type="Gene3D" id="3.40.50.1000">
    <property type="entry name" value="HAD superfamily/HAD-like"/>
    <property type="match status" value="2"/>
</dbReference>
<proteinExistence type="inferred from homology"/>
<evidence type="ECO:0000313" key="6">
    <source>
        <dbReference type="EMBL" id="KAL2917856.1"/>
    </source>
</evidence>
<dbReference type="Pfam" id="PF13344">
    <property type="entry name" value="Hydrolase_6"/>
    <property type="match status" value="1"/>
</dbReference>
<comment type="similarity">
    <text evidence="2">Belongs to the HAD-like hydrolase superfamily.</text>
</comment>
<evidence type="ECO:0000313" key="7">
    <source>
        <dbReference type="Proteomes" id="UP001527925"/>
    </source>
</evidence>
<gene>
    <name evidence="6" type="ORF">HK105_202729</name>
</gene>
<dbReference type="InterPro" id="IPR006357">
    <property type="entry name" value="HAD-SF_hydro_IIA"/>
</dbReference>
<organism evidence="6 7">
    <name type="scientific">Polyrhizophydium stewartii</name>
    <dbReference type="NCBI Taxonomy" id="2732419"/>
    <lineage>
        <taxon>Eukaryota</taxon>
        <taxon>Fungi</taxon>
        <taxon>Fungi incertae sedis</taxon>
        <taxon>Chytridiomycota</taxon>
        <taxon>Chytridiomycota incertae sedis</taxon>
        <taxon>Chytridiomycetes</taxon>
        <taxon>Rhizophydiales</taxon>
        <taxon>Rhizophydiales incertae sedis</taxon>
        <taxon>Polyrhizophydium</taxon>
    </lineage>
</organism>
<dbReference type="SUPFAM" id="SSF56784">
    <property type="entry name" value="HAD-like"/>
    <property type="match status" value="1"/>
</dbReference>
<dbReference type="PANTHER" id="PTHR19288:SF46">
    <property type="entry name" value="HALOACID DEHALOGENASE-LIKE HYDROLASE DOMAIN-CONTAINING PROTEIN 2"/>
    <property type="match status" value="1"/>
</dbReference>
<keyword evidence="4" id="KW-0460">Magnesium</keyword>
<dbReference type="Pfam" id="PF13242">
    <property type="entry name" value="Hydrolase_like"/>
    <property type="match status" value="1"/>
</dbReference>
<evidence type="ECO:0000256" key="1">
    <source>
        <dbReference type="ARBA" id="ARBA00001946"/>
    </source>
</evidence>
<evidence type="ECO:0000256" key="4">
    <source>
        <dbReference type="ARBA" id="ARBA00022842"/>
    </source>
</evidence>
<accession>A0ABR4NEB1</accession>
<dbReference type="PANTHER" id="PTHR19288">
    <property type="entry name" value="4-NITROPHENYLPHOSPHATASE-RELATED"/>
    <property type="match status" value="1"/>
</dbReference>
<keyword evidence="3" id="KW-0479">Metal-binding</keyword>
<dbReference type="InterPro" id="IPR036412">
    <property type="entry name" value="HAD-like_sf"/>
</dbReference>
<dbReference type="NCBIfam" id="TIGR01458">
    <property type="entry name" value="HAD-SF-IIA-hyp3"/>
    <property type="match status" value="1"/>
</dbReference>
<evidence type="ECO:0000256" key="2">
    <source>
        <dbReference type="ARBA" id="ARBA00007958"/>
    </source>
</evidence>
<reference evidence="6 7" key="1">
    <citation type="submission" date="2023-09" db="EMBL/GenBank/DDBJ databases">
        <title>Pangenome analysis of Batrachochytrium dendrobatidis and related Chytrids.</title>
        <authorList>
            <person name="Yacoub M.N."/>
            <person name="Stajich J.E."/>
            <person name="James T.Y."/>
        </authorList>
    </citation>
    <scope>NUCLEOTIDE SEQUENCE [LARGE SCALE GENOMIC DNA]</scope>
    <source>
        <strain evidence="6 7">JEL0888</strain>
    </source>
</reference>
<keyword evidence="7" id="KW-1185">Reference proteome</keyword>
<dbReference type="InterPro" id="IPR006355">
    <property type="entry name" value="LHPP/HDHD2"/>
</dbReference>
<evidence type="ECO:0000256" key="3">
    <source>
        <dbReference type="ARBA" id="ARBA00022723"/>
    </source>
</evidence>
<comment type="caution">
    <text evidence="6">The sequence shown here is derived from an EMBL/GenBank/DDBJ whole genome shotgun (WGS) entry which is preliminary data.</text>
</comment>
<dbReference type="Proteomes" id="UP001527925">
    <property type="component" value="Unassembled WGS sequence"/>
</dbReference>
<name>A0ABR4NEB1_9FUNG</name>
<dbReference type="InterPro" id="IPR023214">
    <property type="entry name" value="HAD_sf"/>
</dbReference>
<dbReference type="EMBL" id="JADGIZ020000009">
    <property type="protein sequence ID" value="KAL2917856.1"/>
    <property type="molecule type" value="Genomic_DNA"/>
</dbReference>
<sequence length="230" mass="23164">MRRLRAARVPLRFVSNTTKEAPAALRARLAALGVAVPPAELFSSLSAARALVDARALRPMLLLEDAALPAFDGVPAAPPHSAVVLNEAFRVLRAGGELVAIHKGRYYARPADIALGPGAFVAALEFAAGVQATVVGKPAPAFFQLALDSLAAEVPGIAPSEVAVVGDDVRDDVAGAMALGMRGFLVRTGKFAPGDEAGAPGAGPPSAVFDTFAAAVDAVLAAAAESGAAP</sequence>
<comment type="cofactor">
    <cofactor evidence="1">
        <name>Mg(2+)</name>
        <dbReference type="ChEBI" id="CHEBI:18420"/>
    </cofactor>
</comment>
<protein>
    <recommendedName>
        <fullName evidence="5">Haloacid dehalogenase-like hydrolase domain-containing protein 2</fullName>
    </recommendedName>
</protein>